<reference evidence="1 2" key="1">
    <citation type="submission" date="2014-04" db="EMBL/GenBank/DDBJ databases">
        <authorList>
            <consortium name="DOE Joint Genome Institute"/>
            <person name="Kuo A."/>
            <person name="Martino E."/>
            <person name="Perotto S."/>
            <person name="Kohler A."/>
            <person name="Nagy L.G."/>
            <person name="Floudas D."/>
            <person name="Copeland A."/>
            <person name="Barry K.W."/>
            <person name="Cichocki N."/>
            <person name="Veneault-Fourrey C."/>
            <person name="LaButti K."/>
            <person name="Lindquist E.A."/>
            <person name="Lipzen A."/>
            <person name="Lundell T."/>
            <person name="Morin E."/>
            <person name="Murat C."/>
            <person name="Sun H."/>
            <person name="Tunlid A."/>
            <person name="Henrissat B."/>
            <person name="Grigoriev I.V."/>
            <person name="Hibbett D.S."/>
            <person name="Martin F."/>
            <person name="Nordberg H.P."/>
            <person name="Cantor M.N."/>
            <person name="Hua S.X."/>
        </authorList>
    </citation>
    <scope>NUCLEOTIDE SEQUENCE [LARGE SCALE GENOMIC DNA]</scope>
    <source>
        <strain evidence="1 2">Zn</strain>
    </source>
</reference>
<name>A0A0C3DBX4_OIDMZ</name>
<evidence type="ECO:0008006" key="3">
    <source>
        <dbReference type="Google" id="ProtNLM"/>
    </source>
</evidence>
<dbReference type="InterPro" id="IPR012469">
    <property type="entry name" value="DUF1688"/>
</dbReference>
<dbReference type="EMBL" id="KN832878">
    <property type="protein sequence ID" value="KIM99442.1"/>
    <property type="molecule type" value="Genomic_DNA"/>
</dbReference>
<organism evidence="1 2">
    <name type="scientific">Oidiodendron maius (strain Zn)</name>
    <dbReference type="NCBI Taxonomy" id="913774"/>
    <lineage>
        <taxon>Eukaryota</taxon>
        <taxon>Fungi</taxon>
        <taxon>Dikarya</taxon>
        <taxon>Ascomycota</taxon>
        <taxon>Pezizomycotina</taxon>
        <taxon>Leotiomycetes</taxon>
        <taxon>Leotiomycetes incertae sedis</taxon>
        <taxon>Myxotrichaceae</taxon>
        <taxon>Oidiodendron</taxon>
    </lineage>
</organism>
<dbReference type="PANTHER" id="PTHR31687">
    <property type="match status" value="1"/>
</dbReference>
<evidence type="ECO:0000313" key="2">
    <source>
        <dbReference type="Proteomes" id="UP000054321"/>
    </source>
</evidence>
<dbReference type="Pfam" id="PF07958">
    <property type="entry name" value="DUF1688"/>
    <property type="match status" value="1"/>
</dbReference>
<protein>
    <recommendedName>
        <fullName evidence="3">DUF1688 domain-containing protein</fullName>
    </recommendedName>
</protein>
<dbReference type="AlphaFoldDB" id="A0A0C3DBX4"/>
<evidence type="ECO:0000313" key="1">
    <source>
        <dbReference type="EMBL" id="KIM99442.1"/>
    </source>
</evidence>
<accession>A0A0C3DBX4</accession>
<dbReference type="OrthoDB" id="2153176at2759"/>
<proteinExistence type="predicted"/>
<dbReference type="Proteomes" id="UP000054321">
    <property type="component" value="Unassembled WGS sequence"/>
</dbReference>
<dbReference type="HOGENOM" id="CLU_026445_1_0_1"/>
<keyword evidence="2" id="KW-1185">Reference proteome</keyword>
<reference evidence="2" key="2">
    <citation type="submission" date="2015-01" db="EMBL/GenBank/DDBJ databases">
        <title>Evolutionary Origins and Diversification of the Mycorrhizal Mutualists.</title>
        <authorList>
            <consortium name="DOE Joint Genome Institute"/>
            <consortium name="Mycorrhizal Genomics Consortium"/>
            <person name="Kohler A."/>
            <person name="Kuo A."/>
            <person name="Nagy L.G."/>
            <person name="Floudas D."/>
            <person name="Copeland A."/>
            <person name="Barry K.W."/>
            <person name="Cichocki N."/>
            <person name="Veneault-Fourrey C."/>
            <person name="LaButti K."/>
            <person name="Lindquist E.A."/>
            <person name="Lipzen A."/>
            <person name="Lundell T."/>
            <person name="Morin E."/>
            <person name="Murat C."/>
            <person name="Riley R."/>
            <person name="Ohm R."/>
            <person name="Sun H."/>
            <person name="Tunlid A."/>
            <person name="Henrissat B."/>
            <person name="Grigoriev I.V."/>
            <person name="Hibbett D.S."/>
            <person name="Martin F."/>
        </authorList>
    </citation>
    <scope>NUCLEOTIDE SEQUENCE [LARGE SCALE GENOMIC DNA]</scope>
    <source>
        <strain evidence="2">Zn</strain>
    </source>
</reference>
<dbReference type="STRING" id="913774.A0A0C3DBX4"/>
<dbReference type="PANTHER" id="PTHR31687:SF3">
    <property type="entry name" value="PROTEIN URG3"/>
    <property type="match status" value="1"/>
</dbReference>
<dbReference type="InParanoid" id="A0A0C3DBX4"/>
<sequence>MPVPPVIPKIELSKPPDPAIDPAGYLRSINSVRERCSLVLKKAKQNELEHFTVDMDQFAETTRFVVSVIKRDFAPDYASIPPHGRWQHFNVGGKDRITPMLASWGKSADQPELCRRLLDLFLVSVLLDAGAGNTWSYTSREDGRTYRRSEGLAIASLEMFRSGMFSSHTSEPCQVDADGLRRLTVQNMAKGLQVTPHNQIAGLEGRTGLLIRLADALNNTELFGADARPGNMLDYLLSHPKTLASSIPIVPLPTLWSVLIDGLAPIWPATRTSIDDISLGDAWPLVALEKSLPPHSQPWETIVPFHKLTQWLCYSLMQPMSKLMNVHFAGAELMTGLPEYRNGGLFIDTGVLTLKKDEEKRGLAEFHRNAEREGKKSLEVVPMFPPDDDVVVEWRAVTVGLLDLLLLEVNSALGLKGNEALTLPQMLEAGSWKGGREMAEISRPNTQSPPIAILSDGTVF</sequence>
<gene>
    <name evidence="1" type="ORF">OIDMADRAFT_165402</name>
</gene>